<keyword evidence="9" id="KW-1185">Reference proteome</keyword>
<dbReference type="Gene3D" id="1.10.510.10">
    <property type="entry name" value="Transferase(Phosphotransferase) domain 1"/>
    <property type="match status" value="1"/>
</dbReference>
<dbReference type="CDD" id="cd06463">
    <property type="entry name" value="p23_like"/>
    <property type="match status" value="1"/>
</dbReference>
<dbReference type="PROSITE" id="PS00108">
    <property type="entry name" value="PROTEIN_KINASE_ST"/>
    <property type="match status" value="1"/>
</dbReference>
<evidence type="ECO:0000256" key="4">
    <source>
        <dbReference type="ARBA" id="ARBA00022777"/>
    </source>
</evidence>
<organism evidence="8 9">
    <name type="scientific">Durusdinium trenchii</name>
    <dbReference type="NCBI Taxonomy" id="1381693"/>
    <lineage>
        <taxon>Eukaryota</taxon>
        <taxon>Sar</taxon>
        <taxon>Alveolata</taxon>
        <taxon>Dinophyceae</taxon>
        <taxon>Suessiales</taxon>
        <taxon>Symbiodiniaceae</taxon>
        <taxon>Durusdinium</taxon>
    </lineage>
</organism>
<evidence type="ECO:0000256" key="3">
    <source>
        <dbReference type="ARBA" id="ARBA00022741"/>
    </source>
</evidence>
<dbReference type="Gene3D" id="2.60.40.790">
    <property type="match status" value="1"/>
</dbReference>
<evidence type="ECO:0000256" key="5">
    <source>
        <dbReference type="ARBA" id="ARBA00022840"/>
    </source>
</evidence>
<dbReference type="InterPro" id="IPR011009">
    <property type="entry name" value="Kinase-like_dom_sf"/>
</dbReference>
<dbReference type="PROSITE" id="PS51203">
    <property type="entry name" value="CS"/>
    <property type="match status" value="1"/>
</dbReference>
<evidence type="ECO:0000256" key="2">
    <source>
        <dbReference type="ARBA" id="ARBA00022679"/>
    </source>
</evidence>
<dbReference type="InterPro" id="IPR008978">
    <property type="entry name" value="HSP20-like_chaperone"/>
</dbReference>
<evidence type="ECO:0000313" key="8">
    <source>
        <dbReference type="EMBL" id="CAK9011831.1"/>
    </source>
</evidence>
<keyword evidence="2" id="KW-0808">Transferase</keyword>
<sequence length="738" mass="83857">MVSGKHPNIVRFFEFFEEWDCLHLIFEFCPRGSLDQVIHSSSFQAGGDELVAKLVCQVASALDFLKELAIVHRDVKPGNLLFEEDQVKLADFGCACLAPEPLEEPMGTPIFWAPEVHQLPRGKGYHFPVDMWALGICFYMMLYQGVHPFLQKGFLRRKDVQSGTFDASWFTSWYAKDLLEWMLMPHPAQRLCPNEVLLLRPREESGDHERRGVNGTEYGPSGMATVSGAWFPKTPAQTCGKSAFLGSSSGFSEEFSGLSNQEDQDVVPGCGWDVLLVVIPTLLWTAKVTFQLLLAVLVHRQLSLTRTVFLDQMSIYARDFQQLIRQHFNQILRMRRTVPAKQVPQHTLAVHLHPDSVQVTGTEDEVLLKFLFDATAECSISFYWGVSTHACNKLMKDACCARDMEREPAQGGSLEMGYQPPFLDQDGRYLFGASECLERSQLYERPSGQNQSFEEKTREMSQAMSLAKQAKLEEPGRVPLAIVLAPRHSEKQVTFIRVSLQQEELRTEVLQQILVGNNVARILGVFGFEDEEPSTADCMVCYERLRSVLIEEVPRDTSPEKSAFDHSKDKAKDLSYYYAHQPESTKGFPADAVVREEDPLTRADGCGPKPLDEKKAVVMDNVRWLSTMSFFDDGKVVKVYIEFPEEIKGAEITCEFERFGVELIAQLPSGRLYGVRVKDAEGWVLEHERKNGWAHEIIPENCKYRVSSSSPKVTLTLVKKDEKEKWYELRKKDIRSTF</sequence>
<dbReference type="SUPFAM" id="SSF49764">
    <property type="entry name" value="HSP20-like chaperones"/>
    <property type="match status" value="1"/>
</dbReference>
<comment type="caution">
    <text evidence="8">The sequence shown here is derived from an EMBL/GenBank/DDBJ whole genome shotgun (WGS) entry which is preliminary data.</text>
</comment>
<keyword evidence="5" id="KW-0067">ATP-binding</keyword>
<gene>
    <name evidence="8" type="ORF">SCF082_LOCUS11259</name>
</gene>
<dbReference type="PANTHER" id="PTHR24345">
    <property type="entry name" value="SERINE/THREONINE-PROTEIN KINASE PLK"/>
    <property type="match status" value="1"/>
</dbReference>
<name>A0ABP0JBR5_9DINO</name>
<feature type="domain" description="Protein kinase" evidence="6">
    <location>
        <begin position="1"/>
        <end position="211"/>
    </location>
</feature>
<dbReference type="EMBL" id="CAXAMM010006668">
    <property type="protein sequence ID" value="CAK9011831.1"/>
    <property type="molecule type" value="Genomic_DNA"/>
</dbReference>
<evidence type="ECO:0000259" key="6">
    <source>
        <dbReference type="PROSITE" id="PS50011"/>
    </source>
</evidence>
<accession>A0ABP0JBR5</accession>
<dbReference type="InterPro" id="IPR000719">
    <property type="entry name" value="Prot_kinase_dom"/>
</dbReference>
<protein>
    <submittedName>
        <fullName evidence="8">Serine/threonine-protein kinase HSL1</fullName>
    </submittedName>
</protein>
<dbReference type="InterPro" id="IPR007052">
    <property type="entry name" value="CS_dom"/>
</dbReference>
<evidence type="ECO:0000256" key="1">
    <source>
        <dbReference type="ARBA" id="ARBA00022527"/>
    </source>
</evidence>
<keyword evidence="3" id="KW-0547">Nucleotide-binding</keyword>
<proteinExistence type="predicted"/>
<dbReference type="Pfam" id="PF00069">
    <property type="entry name" value="Pkinase"/>
    <property type="match status" value="1"/>
</dbReference>
<reference evidence="8 9" key="1">
    <citation type="submission" date="2024-02" db="EMBL/GenBank/DDBJ databases">
        <authorList>
            <person name="Chen Y."/>
            <person name="Shah S."/>
            <person name="Dougan E. K."/>
            <person name="Thang M."/>
            <person name="Chan C."/>
        </authorList>
    </citation>
    <scope>NUCLEOTIDE SEQUENCE [LARGE SCALE GENOMIC DNA]</scope>
</reference>
<keyword evidence="4 8" id="KW-0418">Kinase</keyword>
<dbReference type="SMART" id="SM00220">
    <property type="entry name" value="S_TKc"/>
    <property type="match status" value="1"/>
</dbReference>
<dbReference type="GO" id="GO:0016301">
    <property type="term" value="F:kinase activity"/>
    <property type="evidence" value="ECO:0007669"/>
    <property type="project" value="UniProtKB-KW"/>
</dbReference>
<dbReference type="Proteomes" id="UP001642464">
    <property type="component" value="Unassembled WGS sequence"/>
</dbReference>
<evidence type="ECO:0000259" key="7">
    <source>
        <dbReference type="PROSITE" id="PS51203"/>
    </source>
</evidence>
<dbReference type="PANTHER" id="PTHR24345:SF0">
    <property type="entry name" value="CELL CYCLE SERINE_THREONINE-PROTEIN KINASE CDC5_MSD2"/>
    <property type="match status" value="1"/>
</dbReference>
<dbReference type="PROSITE" id="PS50011">
    <property type="entry name" value="PROTEIN_KINASE_DOM"/>
    <property type="match status" value="1"/>
</dbReference>
<dbReference type="InterPro" id="IPR008271">
    <property type="entry name" value="Ser/Thr_kinase_AS"/>
</dbReference>
<keyword evidence="1" id="KW-0723">Serine/threonine-protein kinase</keyword>
<evidence type="ECO:0000313" key="9">
    <source>
        <dbReference type="Proteomes" id="UP001642464"/>
    </source>
</evidence>
<feature type="domain" description="CS" evidence="7">
    <location>
        <begin position="617"/>
        <end position="730"/>
    </location>
</feature>
<dbReference type="SUPFAM" id="SSF56112">
    <property type="entry name" value="Protein kinase-like (PK-like)"/>
    <property type="match status" value="1"/>
</dbReference>